<protein>
    <submittedName>
        <fullName evidence="1">Uncharacterized protein</fullName>
    </submittedName>
</protein>
<reference evidence="1 2" key="1">
    <citation type="submission" date="2018-05" db="EMBL/GenBank/DDBJ databases">
        <title>Genome comparison of Eubacterium sp.</title>
        <authorList>
            <person name="Feng Y."/>
            <person name="Sanchez-Andrea I."/>
            <person name="Stams A.J.M."/>
            <person name="De Vos W.M."/>
        </authorList>
    </citation>
    <scope>NUCLEOTIDE SEQUENCE [LARGE SCALE GENOMIC DNA]</scope>
    <source>
        <strain evidence="1 2">YI</strain>
    </source>
</reference>
<organism evidence="1 2">
    <name type="scientific">Eubacterium maltosivorans</name>
    <dbReference type="NCBI Taxonomy" id="2041044"/>
    <lineage>
        <taxon>Bacteria</taxon>
        <taxon>Bacillati</taxon>
        <taxon>Bacillota</taxon>
        <taxon>Clostridia</taxon>
        <taxon>Eubacteriales</taxon>
        <taxon>Eubacteriaceae</taxon>
        <taxon>Eubacterium</taxon>
    </lineage>
</organism>
<keyword evidence="2" id="KW-1185">Reference proteome</keyword>
<evidence type="ECO:0000313" key="2">
    <source>
        <dbReference type="Proteomes" id="UP000218387"/>
    </source>
</evidence>
<dbReference type="Proteomes" id="UP000218387">
    <property type="component" value="Chromosome"/>
</dbReference>
<dbReference type="RefSeq" id="WP_096920204.1">
    <property type="nucleotide sequence ID" value="NZ_CP029487.1"/>
</dbReference>
<dbReference type="EMBL" id="CP029487">
    <property type="protein sequence ID" value="QCT71406.1"/>
    <property type="molecule type" value="Genomic_DNA"/>
</dbReference>
<proteinExistence type="predicted"/>
<dbReference type="AlphaFoldDB" id="A0A4V1GLY5"/>
<evidence type="ECO:0000313" key="1">
    <source>
        <dbReference type="EMBL" id="QCT71406.1"/>
    </source>
</evidence>
<accession>A0A4V1GLY5</accession>
<sequence length="152" mass="17396">MKKSRLILKGAGILFAAVAFFYAAAWTGIQLFGDDDHYLNPEKARIVSPLGASSEWAYRIPNTGDYAVGLNAEGKPVFEDTHRAIGAFKRDHRLYFIKIGLHLGPVFFGSKNWKRFQQKYWTAAPKVWGEMDEDRELYDFLSVYSNSFDDFI</sequence>
<gene>
    <name evidence="1" type="ORF">CPZ25_008700</name>
</gene>
<dbReference type="KEGG" id="emt:CPZ25_008700"/>
<name>A0A4V1GLY5_EUBML</name>